<dbReference type="Gene3D" id="6.20.50.80">
    <property type="match status" value="1"/>
</dbReference>
<keyword evidence="23" id="KW-1185">Reference proteome</keyword>
<comment type="similarity">
    <text evidence="2">Belongs to the RNA polymerase beta' chain family.</text>
</comment>
<dbReference type="Pfam" id="PF05000">
    <property type="entry name" value="RNA_pol_Rpb1_4"/>
    <property type="match status" value="1"/>
</dbReference>
<feature type="domain" description="RNA polymerase Rpb1" evidence="20">
    <location>
        <begin position="320"/>
        <end position="385"/>
    </location>
</feature>
<dbReference type="SUPFAM" id="SSF64484">
    <property type="entry name" value="beta and beta-prime subunits of DNA dependent RNA-polymerase"/>
    <property type="match status" value="1"/>
</dbReference>
<evidence type="ECO:0000313" key="22">
    <source>
        <dbReference type="EMBL" id="VDP18285.1"/>
    </source>
</evidence>
<feature type="domain" description="RNA polymerase Rpb1" evidence="19">
    <location>
        <begin position="24"/>
        <end position="204"/>
    </location>
</feature>
<evidence type="ECO:0000256" key="8">
    <source>
        <dbReference type="ARBA" id="ARBA00022695"/>
    </source>
</evidence>
<accession>A0A183IYD0</accession>
<evidence type="ECO:0000256" key="13">
    <source>
        <dbReference type="ARBA" id="ARBA00023242"/>
    </source>
</evidence>
<evidence type="ECO:0000256" key="7">
    <source>
        <dbReference type="ARBA" id="ARBA00022679"/>
    </source>
</evidence>
<dbReference type="InterPro" id="IPR042102">
    <property type="entry name" value="RNA_pol_Rpb1_3_sf"/>
</dbReference>
<dbReference type="OrthoDB" id="270392at2759"/>
<keyword evidence="9" id="KW-0479">Metal-binding</keyword>
<comment type="catalytic activity">
    <reaction evidence="14">
        <text>RNA(n) + a ribonucleoside 5'-triphosphate = RNA(n+1) + diphosphate</text>
        <dbReference type="Rhea" id="RHEA:21248"/>
        <dbReference type="Rhea" id="RHEA-COMP:14527"/>
        <dbReference type="Rhea" id="RHEA-COMP:17342"/>
        <dbReference type="ChEBI" id="CHEBI:33019"/>
        <dbReference type="ChEBI" id="CHEBI:61557"/>
        <dbReference type="ChEBI" id="CHEBI:140395"/>
        <dbReference type="EC" id="2.7.7.6"/>
    </reaction>
</comment>
<evidence type="ECO:0000256" key="11">
    <source>
        <dbReference type="ARBA" id="ARBA00022842"/>
    </source>
</evidence>
<dbReference type="PANTHER" id="PTHR19376:SF11">
    <property type="entry name" value="DNA-DIRECTED RNA POLYMERASE I SUBUNIT RPA1"/>
    <property type="match status" value="1"/>
</dbReference>
<dbReference type="InterPro" id="IPR038120">
    <property type="entry name" value="Rpb1_funnel_sf"/>
</dbReference>
<sequence>MNLHFPQNEVARAEEIEIACVPNQYLVPKDGTPISGLIQDHVVSGFLLTLPDTFLSKEDYQYLVLSAFALCSKKLRILPPAIMKPVRRWTGKQVISTVLINVLPKDCPLLNMKGAAKVSLQSWQVSGHEVPEFDLSESCVYIRSGELMCGVLDKAQYGANPYGLVHCVYELYGPRAACHLLSCFSRLFTTYLQQHGFTLGIEDVLVSEKADEVRRKIIMKLNRCGSSVVKEAFDLQTNDEETLRNALRSIHSKENSDNDVKHLDYCMKVNSVQMSCMLGQVELEGARVRPSVSGRTLPSFKKFDMSPRAGGFIAQRFLSGISPQEFFFHCIAGREGLIDTAVKTSRSGYLQRCLVKHLEALVVSYDLSVRDADGSIIQFQYGEDGFDIGKVQFLCSKSYPFLYENAEILRRSKLMQSTQVVSDKVSQRLFKKCIFVECV</sequence>
<dbReference type="AlphaFoldDB" id="A0A183IYD0"/>
<comment type="subunit">
    <text evidence="3">Component of the RNA polymerase I (Pol I) complex consisting of at least 13 subunits.</text>
</comment>
<evidence type="ECO:0000256" key="4">
    <source>
        <dbReference type="ARBA" id="ARBA00012418"/>
    </source>
</evidence>
<evidence type="ECO:0000313" key="24">
    <source>
        <dbReference type="WBParaSite" id="SBAD_0000893901-mRNA-1"/>
    </source>
</evidence>
<dbReference type="WBParaSite" id="SBAD_0000893901-mRNA-1">
    <property type="protein sequence ID" value="SBAD_0000893901-mRNA-1"/>
    <property type="gene ID" value="SBAD_0000893901"/>
</dbReference>
<evidence type="ECO:0000259" key="21">
    <source>
        <dbReference type="Pfam" id="PF05000"/>
    </source>
</evidence>
<protein>
    <recommendedName>
        <fullName evidence="16">DNA-directed RNA polymerase I subunit RPA1</fullName>
        <ecNumber evidence="4">2.7.7.6</ecNumber>
    </recommendedName>
    <alternativeName>
        <fullName evidence="18">DNA-directed RNA polymerase I largest subunit</fullName>
    </alternativeName>
    <alternativeName>
        <fullName evidence="17">DNA-directed RNA polymerase I subunit rpa1</fullName>
    </alternativeName>
</protein>
<dbReference type="Gene3D" id="1.10.274.100">
    <property type="entry name" value="RNA polymerase Rpb1, domain 3"/>
    <property type="match status" value="1"/>
</dbReference>
<dbReference type="GO" id="GO:0003677">
    <property type="term" value="F:DNA binding"/>
    <property type="evidence" value="ECO:0007669"/>
    <property type="project" value="InterPro"/>
</dbReference>
<reference evidence="24" key="1">
    <citation type="submission" date="2016-06" db="UniProtKB">
        <authorList>
            <consortium name="WormBaseParasite"/>
        </authorList>
    </citation>
    <scope>IDENTIFICATION</scope>
</reference>
<gene>
    <name evidence="22" type="ORF">SBAD_LOCUS8629</name>
</gene>
<evidence type="ECO:0000259" key="19">
    <source>
        <dbReference type="Pfam" id="PF04983"/>
    </source>
</evidence>
<keyword evidence="10" id="KW-0862">Zinc</keyword>
<dbReference type="FunFam" id="1.10.274.100:FF:000012">
    <property type="entry name" value="DNA-directed RNA polymerase subunit"/>
    <property type="match status" value="1"/>
</dbReference>
<evidence type="ECO:0000256" key="14">
    <source>
        <dbReference type="ARBA" id="ARBA00048552"/>
    </source>
</evidence>
<evidence type="ECO:0000256" key="16">
    <source>
        <dbReference type="ARBA" id="ARBA00074245"/>
    </source>
</evidence>
<dbReference type="GO" id="GO:0046872">
    <property type="term" value="F:metal ion binding"/>
    <property type="evidence" value="ECO:0007669"/>
    <property type="project" value="UniProtKB-KW"/>
</dbReference>
<proteinExistence type="inferred from homology"/>
<comment type="function">
    <text evidence="15">DNA-dependent RNA polymerase catalyzes the transcription of DNA into RNA using the four ribonucleoside triphosphates as substrates. Largest and catalytic core component of RNA polymerase I which synthesizes ribosomal RNA precursors. Forms the polymerase active center together with the second largest subunit. A single stranded DNA template strand of the promoter is positioned within the central active site cleft of Pol I. A bridging helix emanates from RPA1 and crosses the cleft near the catalytic site and is thought to promote translocation of Pol I by acting as a ratchet that moves the RNA-DNA hybrid through the active site by switching from straight to bent conformations at each step of nucleotide addition.</text>
</comment>
<keyword evidence="12" id="KW-0804">Transcription</keyword>
<evidence type="ECO:0000256" key="5">
    <source>
        <dbReference type="ARBA" id="ARBA00022478"/>
    </source>
</evidence>
<dbReference type="EC" id="2.7.7.6" evidence="4"/>
<evidence type="ECO:0000256" key="6">
    <source>
        <dbReference type="ARBA" id="ARBA00022553"/>
    </source>
</evidence>
<keyword evidence="13" id="KW-0539">Nucleus</keyword>
<dbReference type="Gene3D" id="6.10.250.2940">
    <property type="match status" value="1"/>
</dbReference>
<reference evidence="22 23" key="2">
    <citation type="submission" date="2018-11" db="EMBL/GenBank/DDBJ databases">
        <authorList>
            <consortium name="Pathogen Informatics"/>
        </authorList>
    </citation>
    <scope>NUCLEOTIDE SEQUENCE [LARGE SCALE GENOMIC DNA]</scope>
</reference>
<dbReference type="Pfam" id="PF04998">
    <property type="entry name" value="RNA_pol_Rpb1_5"/>
    <property type="match status" value="1"/>
</dbReference>
<keyword evidence="5" id="KW-0240">DNA-directed RNA polymerase</keyword>
<keyword evidence="7" id="KW-0808">Transferase</keyword>
<comment type="subcellular location">
    <subcellularLocation>
        <location evidence="1">Nucleus</location>
        <location evidence="1">Nucleolus</location>
    </subcellularLocation>
</comment>
<evidence type="ECO:0000256" key="2">
    <source>
        <dbReference type="ARBA" id="ARBA00006460"/>
    </source>
</evidence>
<organism evidence="24">
    <name type="scientific">Soboliphyme baturini</name>
    <dbReference type="NCBI Taxonomy" id="241478"/>
    <lineage>
        <taxon>Eukaryota</taxon>
        <taxon>Metazoa</taxon>
        <taxon>Ecdysozoa</taxon>
        <taxon>Nematoda</taxon>
        <taxon>Enoplea</taxon>
        <taxon>Dorylaimia</taxon>
        <taxon>Dioctophymatida</taxon>
        <taxon>Dioctophymatoidea</taxon>
        <taxon>Soboliphymatidae</taxon>
        <taxon>Soboliphyme</taxon>
    </lineage>
</organism>
<evidence type="ECO:0000256" key="9">
    <source>
        <dbReference type="ARBA" id="ARBA00022723"/>
    </source>
</evidence>
<evidence type="ECO:0000256" key="12">
    <source>
        <dbReference type="ARBA" id="ARBA00023163"/>
    </source>
</evidence>
<dbReference type="Pfam" id="PF04983">
    <property type="entry name" value="RNA_pol_Rpb1_3"/>
    <property type="match status" value="1"/>
</dbReference>
<evidence type="ECO:0000259" key="20">
    <source>
        <dbReference type="Pfam" id="PF04998"/>
    </source>
</evidence>
<name>A0A183IYD0_9BILA</name>
<dbReference type="PANTHER" id="PTHR19376">
    <property type="entry name" value="DNA-DIRECTED RNA POLYMERASE"/>
    <property type="match status" value="1"/>
</dbReference>
<dbReference type="GO" id="GO:0005736">
    <property type="term" value="C:RNA polymerase I complex"/>
    <property type="evidence" value="ECO:0007669"/>
    <property type="project" value="TreeGrafter"/>
</dbReference>
<evidence type="ECO:0000256" key="17">
    <source>
        <dbReference type="ARBA" id="ARBA00074527"/>
    </source>
</evidence>
<keyword evidence="8" id="KW-0548">Nucleotidyltransferase</keyword>
<evidence type="ECO:0000256" key="15">
    <source>
        <dbReference type="ARBA" id="ARBA00053996"/>
    </source>
</evidence>
<dbReference type="EMBL" id="UZAM01011802">
    <property type="protein sequence ID" value="VDP18285.1"/>
    <property type="molecule type" value="Genomic_DNA"/>
</dbReference>
<keyword evidence="11" id="KW-0460">Magnesium</keyword>
<feature type="domain" description="RNA polymerase Rpb1" evidence="21">
    <location>
        <begin position="268"/>
        <end position="313"/>
    </location>
</feature>
<evidence type="ECO:0000256" key="10">
    <source>
        <dbReference type="ARBA" id="ARBA00022833"/>
    </source>
</evidence>
<keyword evidence="6" id="KW-0597">Phosphoprotein</keyword>
<evidence type="ECO:0000256" key="3">
    <source>
        <dbReference type="ARBA" id="ARBA00011251"/>
    </source>
</evidence>
<dbReference type="GO" id="GO:0003899">
    <property type="term" value="F:DNA-directed RNA polymerase activity"/>
    <property type="evidence" value="ECO:0007669"/>
    <property type="project" value="UniProtKB-EC"/>
</dbReference>
<dbReference type="Proteomes" id="UP000270296">
    <property type="component" value="Unassembled WGS sequence"/>
</dbReference>
<dbReference type="InterPro" id="IPR045867">
    <property type="entry name" value="DNA-dir_RpoC_beta_prime"/>
</dbReference>
<evidence type="ECO:0000256" key="18">
    <source>
        <dbReference type="ARBA" id="ARBA00078097"/>
    </source>
</evidence>
<evidence type="ECO:0000256" key="1">
    <source>
        <dbReference type="ARBA" id="ARBA00004604"/>
    </source>
</evidence>
<dbReference type="GO" id="GO:0006351">
    <property type="term" value="P:DNA-templated transcription"/>
    <property type="evidence" value="ECO:0007669"/>
    <property type="project" value="InterPro"/>
</dbReference>
<evidence type="ECO:0000313" key="23">
    <source>
        <dbReference type="Proteomes" id="UP000270296"/>
    </source>
</evidence>
<dbReference type="InterPro" id="IPR007083">
    <property type="entry name" value="RNA_pol_Rpb1_4"/>
</dbReference>
<dbReference type="Gene3D" id="1.10.132.30">
    <property type="match status" value="2"/>
</dbReference>
<dbReference type="InterPro" id="IPR007066">
    <property type="entry name" value="RNA_pol_Rpb1_3"/>
</dbReference>
<dbReference type="InterPro" id="IPR007081">
    <property type="entry name" value="RNA_pol_Rpb1_5"/>
</dbReference>